<dbReference type="Proteomes" id="UP000562929">
    <property type="component" value="Unassembled WGS sequence"/>
</dbReference>
<feature type="compositionally biased region" description="Basic and acidic residues" evidence="1">
    <location>
        <begin position="70"/>
        <end position="79"/>
    </location>
</feature>
<feature type="region of interest" description="Disordered" evidence="1">
    <location>
        <begin position="62"/>
        <end position="90"/>
    </location>
</feature>
<evidence type="ECO:0000313" key="3">
    <source>
        <dbReference type="Proteomes" id="UP000562929"/>
    </source>
</evidence>
<accession>A0A8H4Q4K1</accession>
<keyword evidence="3" id="KW-1185">Reference proteome</keyword>
<dbReference type="EMBL" id="JAACLJ010000005">
    <property type="protein sequence ID" value="KAF4585545.1"/>
    <property type="molecule type" value="Genomic_DNA"/>
</dbReference>
<sequence>MRHLQALRQAGEAVACFDVNGARVASANKSPPVPALTTRQTMRCSSYDTNAEHTELRCAERVTSGLNKTAPDEAMRHGDASPARHRRIPLWPVDPRTTEYLVLDSSIIGLGPTPSSQLLPDRALLSPSSSPRAPTAGRQQYACAVDRS</sequence>
<reference evidence="2 3" key="1">
    <citation type="journal article" date="2020" name="G3 (Bethesda)">
        <title>Genetic Underpinnings of Host Manipulation by Ophiocordyceps as Revealed by Comparative Transcriptomics.</title>
        <authorList>
            <person name="Will I."/>
            <person name="Das B."/>
            <person name="Trinh T."/>
            <person name="Brachmann A."/>
            <person name="Ohm R.A."/>
            <person name="de Bekker C."/>
        </authorList>
    </citation>
    <scope>NUCLEOTIDE SEQUENCE [LARGE SCALE GENOMIC DNA]</scope>
    <source>
        <strain evidence="2 3">EC05</strain>
    </source>
</reference>
<evidence type="ECO:0000256" key="1">
    <source>
        <dbReference type="SAM" id="MobiDB-lite"/>
    </source>
</evidence>
<feature type="compositionally biased region" description="Low complexity" evidence="1">
    <location>
        <begin position="118"/>
        <end position="134"/>
    </location>
</feature>
<dbReference type="AlphaFoldDB" id="A0A8H4Q4K1"/>
<comment type="caution">
    <text evidence="2">The sequence shown here is derived from an EMBL/GenBank/DDBJ whole genome shotgun (WGS) entry which is preliminary data.</text>
</comment>
<name>A0A8H4Q4K1_9HYPO</name>
<gene>
    <name evidence="2" type="ORF">GQ602_004850</name>
</gene>
<proteinExistence type="predicted"/>
<evidence type="ECO:0000313" key="2">
    <source>
        <dbReference type="EMBL" id="KAF4585545.1"/>
    </source>
</evidence>
<dbReference type="OrthoDB" id="10589578at2759"/>
<organism evidence="2 3">
    <name type="scientific">Ophiocordyceps camponoti-floridani</name>
    <dbReference type="NCBI Taxonomy" id="2030778"/>
    <lineage>
        <taxon>Eukaryota</taxon>
        <taxon>Fungi</taxon>
        <taxon>Dikarya</taxon>
        <taxon>Ascomycota</taxon>
        <taxon>Pezizomycotina</taxon>
        <taxon>Sordariomycetes</taxon>
        <taxon>Hypocreomycetidae</taxon>
        <taxon>Hypocreales</taxon>
        <taxon>Ophiocordycipitaceae</taxon>
        <taxon>Ophiocordyceps</taxon>
    </lineage>
</organism>
<feature type="region of interest" description="Disordered" evidence="1">
    <location>
        <begin position="113"/>
        <end position="148"/>
    </location>
</feature>
<protein>
    <submittedName>
        <fullName evidence="2">Uncharacterized protein</fullName>
    </submittedName>
</protein>